<accession>A0A9E7EUI7</accession>
<protein>
    <recommendedName>
        <fullName evidence="7">Late embryogenesis abundant protein LEA-2 subgroup domain-containing protein</fullName>
    </recommendedName>
</protein>
<dbReference type="PANTHER" id="PTHR31234">
    <property type="entry name" value="LATE EMBRYOGENESIS ABUNDANT (LEA) HYDROXYPROLINE-RICH GLYCOPROTEIN FAMILY"/>
    <property type="match status" value="1"/>
</dbReference>
<dbReference type="GO" id="GO:0005886">
    <property type="term" value="C:plasma membrane"/>
    <property type="evidence" value="ECO:0007669"/>
    <property type="project" value="TreeGrafter"/>
</dbReference>
<sequence>MPRETRRALSSSSFASLRFSSIVAAALRFPSVVWGLGFPLISTHRECECILRLEDRNRFLREMAEEKPTSKPVLQKPPGYRDPAAAAPATPRPPPRRQPLPPAFRQPGKPLPRQRYRRSRRCSCCRICYWASAVALVAAAILAVVAGLAYLWFQPRLPSFRLESLNATQLRVAVRPDGTFLDVVTKVGILASNPNGRIVVEYGDGKARMSVADDDGDVAVGEAAIAGFEQGRRNRTVVRFAAAAKGVAVDEVAGARIRAGFRSKEVRFVVEVRTKVGIRVGGKNTGKVPIWVGCGPVSLKQGLSGGTPPKCRFYLFRWINLH</sequence>
<reference evidence="5" key="1">
    <citation type="submission" date="2022-05" db="EMBL/GenBank/DDBJ databases">
        <title>The Musa troglodytarum L. genome provides insights into the mechanism of non-climacteric behaviour and enrichment of carotenoids.</title>
        <authorList>
            <person name="Wang J."/>
        </authorList>
    </citation>
    <scope>NUCLEOTIDE SEQUENCE</scope>
    <source>
        <tissue evidence="5">Leaf</tissue>
    </source>
</reference>
<evidence type="ECO:0000256" key="2">
    <source>
        <dbReference type="ARBA" id="ARBA00023136"/>
    </source>
</evidence>
<evidence type="ECO:0000313" key="5">
    <source>
        <dbReference type="EMBL" id="URD82972.1"/>
    </source>
</evidence>
<keyword evidence="4" id="KW-0812">Transmembrane</keyword>
<keyword evidence="6" id="KW-1185">Reference proteome</keyword>
<evidence type="ECO:0000256" key="4">
    <source>
        <dbReference type="SAM" id="Phobius"/>
    </source>
</evidence>
<feature type="compositionally biased region" description="Low complexity" evidence="3">
    <location>
        <begin position="77"/>
        <end position="89"/>
    </location>
</feature>
<gene>
    <name evidence="5" type="ORF">MUK42_02459</name>
</gene>
<evidence type="ECO:0000256" key="1">
    <source>
        <dbReference type="ARBA" id="ARBA00004370"/>
    </source>
</evidence>
<keyword evidence="2 4" id="KW-0472">Membrane</keyword>
<evidence type="ECO:0000313" key="6">
    <source>
        <dbReference type="Proteomes" id="UP001055439"/>
    </source>
</evidence>
<dbReference type="GO" id="GO:0098542">
    <property type="term" value="P:defense response to other organism"/>
    <property type="evidence" value="ECO:0007669"/>
    <property type="project" value="InterPro"/>
</dbReference>
<proteinExistence type="predicted"/>
<dbReference type="AlphaFoldDB" id="A0A9E7EUI7"/>
<dbReference type="PANTHER" id="PTHR31234:SF35">
    <property type="entry name" value="LATE EMBRYOGENESIS ABUNDANT (LEA) HYDROXYPROLINE-RICH GLYCOPROTEIN FAMILY"/>
    <property type="match status" value="1"/>
</dbReference>
<organism evidence="5 6">
    <name type="scientific">Musa troglodytarum</name>
    <name type="common">fe'i banana</name>
    <dbReference type="NCBI Taxonomy" id="320322"/>
    <lineage>
        <taxon>Eukaryota</taxon>
        <taxon>Viridiplantae</taxon>
        <taxon>Streptophyta</taxon>
        <taxon>Embryophyta</taxon>
        <taxon>Tracheophyta</taxon>
        <taxon>Spermatophyta</taxon>
        <taxon>Magnoliopsida</taxon>
        <taxon>Liliopsida</taxon>
        <taxon>Zingiberales</taxon>
        <taxon>Musaceae</taxon>
        <taxon>Musa</taxon>
    </lineage>
</organism>
<feature type="region of interest" description="Disordered" evidence="3">
    <location>
        <begin position="64"/>
        <end position="114"/>
    </location>
</feature>
<feature type="transmembrane region" description="Helical" evidence="4">
    <location>
        <begin position="129"/>
        <end position="153"/>
    </location>
</feature>
<comment type="subcellular location">
    <subcellularLocation>
        <location evidence="1">Membrane</location>
    </subcellularLocation>
</comment>
<dbReference type="InterPro" id="IPR044839">
    <property type="entry name" value="NDR1-like"/>
</dbReference>
<name>A0A9E7EUI7_9LILI</name>
<dbReference type="OrthoDB" id="777695at2759"/>
<dbReference type="EMBL" id="CP097503">
    <property type="protein sequence ID" value="URD82972.1"/>
    <property type="molecule type" value="Genomic_DNA"/>
</dbReference>
<evidence type="ECO:0008006" key="7">
    <source>
        <dbReference type="Google" id="ProtNLM"/>
    </source>
</evidence>
<keyword evidence="4" id="KW-1133">Transmembrane helix</keyword>
<feature type="compositionally biased region" description="Pro residues" evidence="3">
    <location>
        <begin position="90"/>
        <end position="104"/>
    </location>
</feature>
<dbReference type="Proteomes" id="UP001055439">
    <property type="component" value="Chromosome 10"/>
</dbReference>
<evidence type="ECO:0000256" key="3">
    <source>
        <dbReference type="SAM" id="MobiDB-lite"/>
    </source>
</evidence>